<reference evidence="2 3" key="1">
    <citation type="submission" date="2019-08" db="EMBL/GenBank/DDBJ databases">
        <title>Deep-cultivation of Planctomycetes and their phenomic and genomic characterization uncovers novel biology.</title>
        <authorList>
            <person name="Wiegand S."/>
            <person name="Jogler M."/>
            <person name="Boedeker C."/>
            <person name="Pinto D."/>
            <person name="Vollmers J."/>
            <person name="Rivas-Marin E."/>
            <person name="Kohn T."/>
            <person name="Peeters S.H."/>
            <person name="Heuer A."/>
            <person name="Rast P."/>
            <person name="Oberbeckmann S."/>
            <person name="Bunk B."/>
            <person name="Jeske O."/>
            <person name="Meyerdierks A."/>
            <person name="Storesund J.E."/>
            <person name="Kallscheuer N."/>
            <person name="Luecker S."/>
            <person name="Lage O.M."/>
            <person name="Pohl T."/>
            <person name="Merkel B.J."/>
            <person name="Hornburger P."/>
            <person name="Mueller R.-W."/>
            <person name="Bruemmer F."/>
            <person name="Labrenz M."/>
            <person name="Spormann A.M."/>
            <person name="Op den Camp H."/>
            <person name="Overmann J."/>
            <person name="Amann R."/>
            <person name="Jetten M.S.M."/>
            <person name="Mascher T."/>
            <person name="Medema M.H."/>
            <person name="Devos D.P."/>
            <person name="Kaster A.-K."/>
            <person name="Ovreas L."/>
            <person name="Rohde M."/>
            <person name="Galperin M.Y."/>
            <person name="Jogler C."/>
        </authorList>
    </citation>
    <scope>NUCLEOTIDE SEQUENCE [LARGE SCALE GENOMIC DNA]</scope>
    <source>
        <strain evidence="2 3">FC18</strain>
    </source>
</reference>
<proteinExistence type="predicted"/>
<evidence type="ECO:0000313" key="3">
    <source>
        <dbReference type="Proteomes" id="UP000322214"/>
    </source>
</evidence>
<dbReference type="GO" id="GO:0050660">
    <property type="term" value="F:flavin adenine dinucleotide binding"/>
    <property type="evidence" value="ECO:0007669"/>
    <property type="project" value="InterPro"/>
</dbReference>
<dbReference type="Proteomes" id="UP000322214">
    <property type="component" value="Chromosome"/>
</dbReference>
<dbReference type="RefSeq" id="WP_075085247.1">
    <property type="nucleotide sequence ID" value="NZ_CP042912.1"/>
</dbReference>
<dbReference type="STRING" id="980251.GCA_001642875_03032"/>
<dbReference type="PANTHER" id="PTHR43884:SF12">
    <property type="entry name" value="ISOVALERYL-COA DEHYDROGENASE, MITOCHONDRIAL-RELATED"/>
    <property type="match status" value="1"/>
</dbReference>
<name>A0A5B9P359_9BACT</name>
<dbReference type="InterPro" id="IPR013786">
    <property type="entry name" value="AcylCoA_DH/ox_N"/>
</dbReference>
<organism evidence="2 3">
    <name type="scientific">Mariniblastus fucicola</name>
    <dbReference type="NCBI Taxonomy" id="980251"/>
    <lineage>
        <taxon>Bacteria</taxon>
        <taxon>Pseudomonadati</taxon>
        <taxon>Planctomycetota</taxon>
        <taxon>Planctomycetia</taxon>
        <taxon>Pirellulales</taxon>
        <taxon>Pirellulaceae</taxon>
        <taxon>Mariniblastus</taxon>
    </lineage>
</organism>
<dbReference type="InterPro" id="IPR009100">
    <property type="entry name" value="AcylCoA_DH/oxidase_NM_dom_sf"/>
</dbReference>
<dbReference type="InterPro" id="IPR046373">
    <property type="entry name" value="Acyl-CoA_Oxase/DH_mid-dom_sf"/>
</dbReference>
<dbReference type="AlphaFoldDB" id="A0A5B9P359"/>
<dbReference type="SUPFAM" id="SSF56645">
    <property type="entry name" value="Acyl-CoA dehydrogenase NM domain-like"/>
    <property type="match status" value="1"/>
</dbReference>
<sequence length="355" mass="37570">MIETPSNPELESLYNHLASLADETGWPTEALQRCADAGFYRWFVSKADGGFGWSATDIAKGYLELSKANLTVTFILTQRVAALRRIAGCENEPLKKRFLEPMLSGQRTATVGISHLTTSRQHLGKPVLAVSERDGGFQANGLSPWVTGGNGADWILMGGSLVDESGTADGREVLFLVETDDENVVVKPGFELIALSSSHTGAAEVKDVFVPEANIVAGPVKQVLTGNGGGAGGLQTSVLALGLAKAAIDFIESESQRRSDLAPAQTALRRQHEALCNDLFAATAGSTEVTAAEVRSQANSLALRSTQSALVAAKGAGFVTGHPVGRWCREALFFLVWSCPHAVSQANLDEFAPCS</sequence>
<gene>
    <name evidence="2" type="ORF">MFFC18_06690</name>
</gene>
<accession>A0A5B9P359</accession>
<dbReference type="Gene3D" id="1.10.540.10">
    <property type="entry name" value="Acyl-CoA dehydrogenase/oxidase, N-terminal domain"/>
    <property type="match status" value="1"/>
</dbReference>
<dbReference type="GO" id="GO:0016937">
    <property type="term" value="F:short-chain fatty acyl-CoA dehydrogenase activity"/>
    <property type="evidence" value="ECO:0007669"/>
    <property type="project" value="UniProtKB-EC"/>
</dbReference>
<dbReference type="Pfam" id="PF02771">
    <property type="entry name" value="Acyl-CoA_dh_N"/>
    <property type="match status" value="1"/>
</dbReference>
<dbReference type="OrthoDB" id="248779at2"/>
<dbReference type="EC" id="1.3.8.1" evidence="2"/>
<keyword evidence="2" id="KW-0560">Oxidoreductase</keyword>
<dbReference type="KEGG" id="mff:MFFC18_06690"/>
<dbReference type="PANTHER" id="PTHR43884">
    <property type="entry name" value="ACYL-COA DEHYDROGENASE"/>
    <property type="match status" value="1"/>
</dbReference>
<dbReference type="EMBL" id="CP042912">
    <property type="protein sequence ID" value="QEG20818.1"/>
    <property type="molecule type" value="Genomic_DNA"/>
</dbReference>
<dbReference type="Gene3D" id="2.40.110.10">
    <property type="entry name" value="Butyryl-CoA Dehydrogenase, subunit A, domain 2"/>
    <property type="match status" value="1"/>
</dbReference>
<evidence type="ECO:0000313" key="2">
    <source>
        <dbReference type="EMBL" id="QEG20818.1"/>
    </source>
</evidence>
<feature type="domain" description="Acyl-CoA dehydrogenase/oxidase N-terminal" evidence="1">
    <location>
        <begin position="16"/>
        <end position="106"/>
    </location>
</feature>
<keyword evidence="3" id="KW-1185">Reference proteome</keyword>
<dbReference type="InterPro" id="IPR037069">
    <property type="entry name" value="AcylCoA_DH/ox_N_sf"/>
</dbReference>
<protein>
    <submittedName>
        <fullName evidence="2">Acyl-CoA dehydrogenase, short-chain specific</fullName>
        <ecNumber evidence="2">1.3.8.1</ecNumber>
    </submittedName>
</protein>
<evidence type="ECO:0000259" key="1">
    <source>
        <dbReference type="Pfam" id="PF02771"/>
    </source>
</evidence>